<proteinExistence type="predicted"/>
<dbReference type="AlphaFoldDB" id="A0A2T8HM71"/>
<dbReference type="EMBL" id="QDKG01000001">
    <property type="protein sequence ID" value="PVH26536.1"/>
    <property type="molecule type" value="Genomic_DNA"/>
</dbReference>
<dbReference type="RefSeq" id="WP_116774397.1">
    <property type="nucleotide sequence ID" value="NZ_QDKG01000001.1"/>
</dbReference>
<keyword evidence="2" id="KW-0378">Hydrolase</keyword>
<evidence type="ECO:0000313" key="3">
    <source>
        <dbReference type="Proteomes" id="UP000245627"/>
    </source>
</evidence>
<accession>A0A2T8HM71</accession>
<reference evidence="2 3" key="1">
    <citation type="submission" date="2018-04" db="EMBL/GenBank/DDBJ databases">
        <title>Sphingobacterium cortibacter sp. nov.</title>
        <authorList>
            <person name="Li Y."/>
        </authorList>
    </citation>
    <scope>NUCLEOTIDE SEQUENCE [LARGE SCALE GENOMIC DNA]</scope>
    <source>
        <strain evidence="2 3">2c-3</strain>
    </source>
</reference>
<dbReference type="InterPro" id="IPR015797">
    <property type="entry name" value="NUDIX_hydrolase-like_dom_sf"/>
</dbReference>
<dbReference type="InterPro" id="IPR000086">
    <property type="entry name" value="NUDIX_hydrolase_dom"/>
</dbReference>
<dbReference type="PROSITE" id="PS51462">
    <property type="entry name" value="NUDIX"/>
    <property type="match status" value="1"/>
</dbReference>
<evidence type="ECO:0000313" key="2">
    <source>
        <dbReference type="EMBL" id="PVH26536.1"/>
    </source>
</evidence>
<name>A0A2T8HM71_9SPHI</name>
<dbReference type="SUPFAM" id="SSF55811">
    <property type="entry name" value="Nudix"/>
    <property type="match status" value="1"/>
</dbReference>
<dbReference type="OrthoDB" id="9810648at2"/>
<protein>
    <submittedName>
        <fullName evidence="2">NUDIX hydrolase</fullName>
    </submittedName>
</protein>
<gene>
    <name evidence="2" type="ORF">DC487_02670</name>
</gene>
<dbReference type="GO" id="GO:0016787">
    <property type="term" value="F:hydrolase activity"/>
    <property type="evidence" value="ECO:0007669"/>
    <property type="project" value="UniProtKB-KW"/>
</dbReference>
<feature type="domain" description="Nudix hydrolase" evidence="1">
    <location>
        <begin position="1"/>
        <end position="147"/>
    </location>
</feature>
<organism evidence="2 3">
    <name type="scientific">Sphingobacterium corticibacter</name>
    <dbReference type="NCBI Taxonomy" id="2171749"/>
    <lineage>
        <taxon>Bacteria</taxon>
        <taxon>Pseudomonadati</taxon>
        <taxon>Bacteroidota</taxon>
        <taxon>Sphingobacteriia</taxon>
        <taxon>Sphingobacteriales</taxon>
        <taxon>Sphingobacteriaceae</taxon>
        <taxon>Sphingobacterium</taxon>
    </lineage>
</organism>
<dbReference type="Pfam" id="PF00293">
    <property type="entry name" value="NUDIX"/>
    <property type="match status" value="1"/>
</dbReference>
<sequence length="157" mass="18052">MFLFNVRVYGILVNQQNEVLISDEQVGSFAFTKFPGGGLEYGEGLIDALKREYLEECNLEIEVIQHLYTTDFFEKSSFNDSQIISIYYLIRPRSGKDLTIDHPMFAPIPMPAADNPDKDIIFRLIPLTQARAELFTFKTDQVAWEAYLDTHSDCAER</sequence>
<dbReference type="Proteomes" id="UP000245627">
    <property type="component" value="Unassembled WGS sequence"/>
</dbReference>
<comment type="caution">
    <text evidence="2">The sequence shown here is derived from an EMBL/GenBank/DDBJ whole genome shotgun (WGS) entry which is preliminary data.</text>
</comment>
<dbReference type="Gene3D" id="3.90.79.10">
    <property type="entry name" value="Nucleoside Triphosphate Pyrophosphohydrolase"/>
    <property type="match status" value="1"/>
</dbReference>
<keyword evidence="3" id="KW-1185">Reference proteome</keyword>
<evidence type="ECO:0000259" key="1">
    <source>
        <dbReference type="PROSITE" id="PS51462"/>
    </source>
</evidence>